<dbReference type="PANTHER" id="PTHR17039:SF0">
    <property type="entry name" value="U3 SMALL NUCLEOLAR RIBONUCLEOPROTEIN PROTEIN MPP10"/>
    <property type="match status" value="1"/>
</dbReference>
<dbReference type="GO" id="GO:0032040">
    <property type="term" value="C:small-subunit processome"/>
    <property type="evidence" value="ECO:0007669"/>
    <property type="project" value="TreeGrafter"/>
</dbReference>
<keyword evidence="3" id="KW-0698">rRNA processing</keyword>
<dbReference type="Pfam" id="PF04006">
    <property type="entry name" value="Mpp10"/>
    <property type="match status" value="1"/>
</dbReference>
<dbReference type="PIRSF" id="PIRSF017300">
    <property type="entry name" value="snoRNP_Mpp10"/>
    <property type="match status" value="1"/>
</dbReference>
<evidence type="ECO:0000313" key="8">
    <source>
        <dbReference type="EMBL" id="ORY46862.1"/>
    </source>
</evidence>
<feature type="region of interest" description="Disordered" evidence="7">
    <location>
        <begin position="227"/>
        <end position="248"/>
    </location>
</feature>
<feature type="region of interest" description="Disordered" evidence="7">
    <location>
        <begin position="280"/>
        <end position="361"/>
    </location>
</feature>
<feature type="compositionally biased region" description="Basic and acidic residues" evidence="7">
    <location>
        <begin position="334"/>
        <end position="346"/>
    </location>
</feature>
<dbReference type="GO" id="GO:0006364">
    <property type="term" value="P:rRNA processing"/>
    <property type="evidence" value="ECO:0007669"/>
    <property type="project" value="UniProtKB-KW"/>
</dbReference>
<dbReference type="GO" id="GO:0005732">
    <property type="term" value="C:sno(s)RNA-containing ribonucleoprotein complex"/>
    <property type="evidence" value="ECO:0007669"/>
    <property type="project" value="InterPro"/>
</dbReference>
<keyword evidence="5" id="KW-0687">Ribonucleoprotein</keyword>
<comment type="subcellular location">
    <subcellularLocation>
        <location evidence="1">Nucleus</location>
        <location evidence="1">Nucleolus</location>
    </subcellularLocation>
</comment>
<evidence type="ECO:0000256" key="4">
    <source>
        <dbReference type="ARBA" id="ARBA00023242"/>
    </source>
</evidence>
<dbReference type="STRING" id="329046.A0A1Y2CIM2"/>
<keyword evidence="4" id="KW-0539">Nucleus</keyword>
<feature type="compositionally biased region" description="Acidic residues" evidence="7">
    <location>
        <begin position="22"/>
        <end position="72"/>
    </location>
</feature>
<evidence type="ECO:0000256" key="5">
    <source>
        <dbReference type="ARBA" id="ARBA00023274"/>
    </source>
</evidence>
<feature type="compositionally biased region" description="Acidic residues" evidence="7">
    <location>
        <begin position="179"/>
        <end position="197"/>
    </location>
</feature>
<reference evidence="8 9" key="1">
    <citation type="submission" date="2016-07" db="EMBL/GenBank/DDBJ databases">
        <title>Pervasive Adenine N6-methylation of Active Genes in Fungi.</title>
        <authorList>
            <consortium name="DOE Joint Genome Institute"/>
            <person name="Mondo S.J."/>
            <person name="Dannebaum R.O."/>
            <person name="Kuo R.C."/>
            <person name="Labutti K."/>
            <person name="Haridas S."/>
            <person name="Kuo A."/>
            <person name="Salamov A."/>
            <person name="Ahrendt S.R."/>
            <person name="Lipzen A."/>
            <person name="Sullivan W."/>
            <person name="Andreopoulos W.B."/>
            <person name="Clum A."/>
            <person name="Lindquist E."/>
            <person name="Daum C."/>
            <person name="Ramamoorthy G.K."/>
            <person name="Gryganskyi A."/>
            <person name="Culley D."/>
            <person name="Magnuson J.K."/>
            <person name="James T.Y."/>
            <person name="O'Malley M.A."/>
            <person name="Stajich J.E."/>
            <person name="Spatafora J.W."/>
            <person name="Visel A."/>
            <person name="Grigoriev I.V."/>
        </authorList>
    </citation>
    <scope>NUCLEOTIDE SEQUENCE [LARGE SCALE GENOMIC DNA]</scope>
    <source>
        <strain evidence="8 9">JEL800</strain>
    </source>
</reference>
<keyword evidence="2" id="KW-0690">Ribosome biogenesis</keyword>
<name>A0A1Y2CIM2_9FUNG</name>
<dbReference type="PANTHER" id="PTHR17039">
    <property type="entry name" value="U3 SMALL NUCLEOLAR RIBONUCLEOPROTEIN PROTEIN MPP10"/>
    <property type="match status" value="1"/>
</dbReference>
<feature type="region of interest" description="Disordered" evidence="7">
    <location>
        <begin position="173"/>
        <end position="211"/>
    </location>
</feature>
<evidence type="ECO:0000256" key="7">
    <source>
        <dbReference type="SAM" id="MobiDB-lite"/>
    </source>
</evidence>
<feature type="non-terminal residue" evidence="8">
    <location>
        <position position="1"/>
    </location>
</feature>
<evidence type="ECO:0000313" key="9">
    <source>
        <dbReference type="Proteomes" id="UP000193642"/>
    </source>
</evidence>
<dbReference type="GO" id="GO:0034457">
    <property type="term" value="C:Mpp10 complex"/>
    <property type="evidence" value="ECO:0007669"/>
    <property type="project" value="InterPro"/>
</dbReference>
<comment type="caution">
    <text evidence="8">The sequence shown here is derived from an EMBL/GenBank/DDBJ whole genome shotgun (WGS) entry which is preliminary data.</text>
</comment>
<feature type="compositionally biased region" description="Basic and acidic residues" evidence="7">
    <location>
        <begin position="227"/>
        <end position="241"/>
    </location>
</feature>
<proteinExistence type="inferred from homology"/>
<feature type="region of interest" description="Disordered" evidence="7">
    <location>
        <begin position="1"/>
        <end position="72"/>
    </location>
</feature>
<evidence type="ECO:0000256" key="3">
    <source>
        <dbReference type="ARBA" id="ARBA00022552"/>
    </source>
</evidence>
<comment type="similarity">
    <text evidence="6">Belongs to the MPP10 family.</text>
</comment>
<feature type="compositionally biased region" description="Basic and acidic residues" evidence="7">
    <location>
        <begin position="1"/>
        <end position="19"/>
    </location>
</feature>
<organism evidence="8 9">
    <name type="scientific">Rhizoclosmatium globosum</name>
    <dbReference type="NCBI Taxonomy" id="329046"/>
    <lineage>
        <taxon>Eukaryota</taxon>
        <taxon>Fungi</taxon>
        <taxon>Fungi incertae sedis</taxon>
        <taxon>Chytridiomycota</taxon>
        <taxon>Chytridiomycota incertae sedis</taxon>
        <taxon>Chytridiomycetes</taxon>
        <taxon>Chytridiales</taxon>
        <taxon>Chytriomycetaceae</taxon>
        <taxon>Rhizoclosmatium</taxon>
    </lineage>
</organism>
<sequence>TETNADRRASKTEPVREATPELSDDFEDEDDDGFEDVDEDDNDEFEDIDDEEEDVDGDDDAENEDDDDEDLPVIERQLDPEVAAFIQPVTTLFDKEIISHPEKFLVPDVTLSNTLLDAAKWMFDLAKHSEPFEMSPLAELLTDGFDLDQIWEQMQLRNRPMVKYVTATASDVISRDQQGEGDEDVFDSEEEGDDNEETSSTPFGRGRRTELDDEFFSLHEMEKFAERGEERDMRVADGKDDPNDEWNLGLGYLNMDPDELEGSDDDDELNANEIRYEDYFLPPRTDVGSKKSAPKKERKLKFNDQIDERAFRKDEPASNAAANFENDDEDENEEAPRKVTKSRDLFDLDDDEDDNKSWTLKGEVSGKVRPMNSLLEEDLEIEHASRPTPVITEETTKSLEDLIKSRIAENLYDDVQRKIAPKEKTFDPNRRNIIDEQKSSKSLTDLYEQDYRKQSGEKVKTAKDEAVEKAHQEIDELFKDLCMNLDALSNWHFTAKAPVAELEVVAAPSVPALSIEEVIPSVVSDAVLAAPKEVYAGQVGKSEAEMEKQDKVRARKKQKRIFKKQKVEREMAQKAAGIMASGNQGDCYGSLMKQKNVTIGSAAGVAALKSQGGKKGKAVKASVLQQGGTIGKKEAKGKQTAQMLML</sequence>
<evidence type="ECO:0000256" key="2">
    <source>
        <dbReference type="ARBA" id="ARBA00022517"/>
    </source>
</evidence>
<dbReference type="AlphaFoldDB" id="A0A1Y2CIM2"/>
<evidence type="ECO:0000256" key="1">
    <source>
        <dbReference type="ARBA" id="ARBA00004604"/>
    </source>
</evidence>
<dbReference type="EMBL" id="MCGO01000015">
    <property type="protein sequence ID" value="ORY46862.1"/>
    <property type="molecule type" value="Genomic_DNA"/>
</dbReference>
<dbReference type="OrthoDB" id="445326at2759"/>
<protein>
    <submittedName>
        <fullName evidence="8">Mpp10 protein</fullName>
    </submittedName>
</protein>
<accession>A0A1Y2CIM2</accession>
<keyword evidence="9" id="KW-1185">Reference proteome</keyword>
<evidence type="ECO:0000256" key="6">
    <source>
        <dbReference type="ARBA" id="ARBA00029455"/>
    </source>
</evidence>
<dbReference type="Proteomes" id="UP000193642">
    <property type="component" value="Unassembled WGS sequence"/>
</dbReference>
<gene>
    <name evidence="8" type="ORF">BCR33DRAFT_715280</name>
</gene>
<feature type="compositionally biased region" description="Basic and acidic residues" evidence="7">
    <location>
        <begin position="300"/>
        <end position="316"/>
    </location>
</feature>
<dbReference type="InterPro" id="IPR012173">
    <property type="entry name" value="Mpp10"/>
</dbReference>